<evidence type="ECO:0000313" key="4">
    <source>
        <dbReference type="EMBL" id="KAJ7617786.1"/>
    </source>
</evidence>
<evidence type="ECO:0000256" key="1">
    <source>
        <dbReference type="ARBA" id="ARBA00009576"/>
    </source>
</evidence>
<dbReference type="InterPro" id="IPR010636">
    <property type="entry name" value="Class_II_hydrophobin"/>
</dbReference>
<accession>A0AAD7BE02</accession>
<dbReference type="Gene3D" id="3.20.120.10">
    <property type="entry name" value="Hydrophobin"/>
    <property type="match status" value="1"/>
</dbReference>
<dbReference type="SUPFAM" id="SSF101751">
    <property type="entry name" value="Hydrophobin II, HfbII"/>
    <property type="match status" value="1"/>
</dbReference>
<protein>
    <recommendedName>
        <fullName evidence="6">Cerato-ulmin</fullName>
    </recommendedName>
</protein>
<reference evidence="4" key="1">
    <citation type="submission" date="2023-03" db="EMBL/GenBank/DDBJ databases">
        <title>Massive genome expansion in bonnet fungi (Mycena s.s.) driven by repeated elements and novel gene families across ecological guilds.</title>
        <authorList>
            <consortium name="Lawrence Berkeley National Laboratory"/>
            <person name="Harder C.B."/>
            <person name="Miyauchi S."/>
            <person name="Viragh M."/>
            <person name="Kuo A."/>
            <person name="Thoen E."/>
            <person name="Andreopoulos B."/>
            <person name="Lu D."/>
            <person name="Skrede I."/>
            <person name="Drula E."/>
            <person name="Henrissat B."/>
            <person name="Morin E."/>
            <person name="Kohler A."/>
            <person name="Barry K."/>
            <person name="LaButti K."/>
            <person name="Morin E."/>
            <person name="Salamov A."/>
            <person name="Lipzen A."/>
            <person name="Mereny Z."/>
            <person name="Hegedus B."/>
            <person name="Baldrian P."/>
            <person name="Stursova M."/>
            <person name="Weitz H."/>
            <person name="Taylor A."/>
            <person name="Grigoriev I.V."/>
            <person name="Nagy L.G."/>
            <person name="Martin F."/>
            <person name="Kauserud H."/>
        </authorList>
    </citation>
    <scope>NUCLEOTIDE SEQUENCE</scope>
    <source>
        <strain evidence="4">9284</strain>
    </source>
</reference>
<dbReference type="CDD" id="cd23508">
    <property type="entry name" value="hydrophobin_II"/>
    <property type="match status" value="1"/>
</dbReference>
<sequence length="101" mass="10591">MRVFLAVASLFTIAFAMPGTTDGPDDYMPCYPALTSTFSSPQCCIDTIGGMDSHTDVDCTPPGGTLTCSEDFTNACDAQGKTARCCAPPMVVAFFCVDPLS</sequence>
<evidence type="ECO:0008006" key="6">
    <source>
        <dbReference type="Google" id="ProtNLM"/>
    </source>
</evidence>
<dbReference type="Pfam" id="PF06766">
    <property type="entry name" value="Hydrophobin_2"/>
    <property type="match status" value="1"/>
</dbReference>
<comment type="similarity">
    <text evidence="1">Belongs to the cerato-ulmin hydrophobin family.</text>
</comment>
<keyword evidence="5" id="KW-1185">Reference proteome</keyword>
<feature type="chain" id="PRO_5042028397" description="Cerato-ulmin" evidence="3">
    <location>
        <begin position="17"/>
        <end position="101"/>
    </location>
</feature>
<evidence type="ECO:0000256" key="2">
    <source>
        <dbReference type="ARBA" id="ARBA00023157"/>
    </source>
</evidence>
<evidence type="ECO:0000256" key="3">
    <source>
        <dbReference type="SAM" id="SignalP"/>
    </source>
</evidence>
<comment type="caution">
    <text evidence="4">The sequence shown here is derived from an EMBL/GenBank/DDBJ whole genome shotgun (WGS) entry which is preliminary data.</text>
</comment>
<keyword evidence="3" id="KW-0732">Signal</keyword>
<dbReference type="InterPro" id="IPR036686">
    <property type="entry name" value="Class_II_Hydrophobin_sf"/>
</dbReference>
<gene>
    <name evidence="4" type="ORF">FB45DRAFT_1034028</name>
</gene>
<keyword evidence="2" id="KW-1015">Disulfide bond</keyword>
<dbReference type="Proteomes" id="UP001221142">
    <property type="component" value="Unassembled WGS sequence"/>
</dbReference>
<organism evidence="4 5">
    <name type="scientific">Roridomyces roridus</name>
    <dbReference type="NCBI Taxonomy" id="1738132"/>
    <lineage>
        <taxon>Eukaryota</taxon>
        <taxon>Fungi</taxon>
        <taxon>Dikarya</taxon>
        <taxon>Basidiomycota</taxon>
        <taxon>Agaricomycotina</taxon>
        <taxon>Agaricomycetes</taxon>
        <taxon>Agaricomycetidae</taxon>
        <taxon>Agaricales</taxon>
        <taxon>Marasmiineae</taxon>
        <taxon>Mycenaceae</taxon>
        <taxon>Roridomyces</taxon>
    </lineage>
</organism>
<proteinExistence type="inferred from homology"/>
<dbReference type="AlphaFoldDB" id="A0AAD7BE02"/>
<dbReference type="EMBL" id="JARKIF010000020">
    <property type="protein sequence ID" value="KAJ7617786.1"/>
    <property type="molecule type" value="Genomic_DNA"/>
</dbReference>
<feature type="signal peptide" evidence="3">
    <location>
        <begin position="1"/>
        <end position="16"/>
    </location>
</feature>
<name>A0AAD7BE02_9AGAR</name>
<dbReference type="GO" id="GO:0005576">
    <property type="term" value="C:extracellular region"/>
    <property type="evidence" value="ECO:0007669"/>
    <property type="project" value="InterPro"/>
</dbReference>
<evidence type="ECO:0000313" key="5">
    <source>
        <dbReference type="Proteomes" id="UP001221142"/>
    </source>
</evidence>